<keyword evidence="1" id="KW-0472">Membrane</keyword>
<organism evidence="2">
    <name type="scientific">Candidatus Fermentithermobacillus carboniphilus</name>
    <dbReference type="NCBI Taxonomy" id="3085328"/>
    <lineage>
        <taxon>Bacteria</taxon>
        <taxon>Bacillati</taxon>
        <taxon>Bacillota</taxon>
        <taxon>Candidatus Fermentithermobacillia</taxon>
        <taxon>Candidatus Fermentithermobacillales</taxon>
        <taxon>Candidatus Fermentithermobacillaceae</taxon>
        <taxon>Candidatus Fermentithermobacillus</taxon>
    </lineage>
</organism>
<evidence type="ECO:0000256" key="1">
    <source>
        <dbReference type="SAM" id="Phobius"/>
    </source>
</evidence>
<dbReference type="AlphaFoldDB" id="A0AAT9LBT3"/>
<name>A0AAT9LBT3_9FIRM</name>
<dbReference type="KEGG" id="fcz:IMF26_00165"/>
<protein>
    <submittedName>
        <fullName evidence="2">Uncharacterized protein</fullName>
    </submittedName>
</protein>
<reference evidence="2" key="2">
    <citation type="journal article" date="2023" name="Biology">
        <title>Prokaryotic Life Associated with Coal-Fire Gas Vents Revealed by Metagenomics.</title>
        <authorList>
            <person name="Kadnikov V.V."/>
            <person name="Mardanov A.V."/>
            <person name="Beletsky A.V."/>
            <person name="Karnachuk O.V."/>
            <person name="Ravin N.V."/>
        </authorList>
    </citation>
    <scope>NUCLEOTIDE SEQUENCE</scope>
    <source>
        <strain evidence="2">Bu02</strain>
    </source>
</reference>
<feature type="transmembrane region" description="Helical" evidence="1">
    <location>
        <begin position="7"/>
        <end position="22"/>
    </location>
</feature>
<gene>
    <name evidence="2" type="ORF">IMF26_00165</name>
</gene>
<feature type="transmembrane region" description="Helical" evidence="1">
    <location>
        <begin position="93"/>
        <end position="114"/>
    </location>
</feature>
<sequence length="211" mass="23379">MTTDVRIWLMALMTLGLYSYLFRENPFFRFCEHAYTGLSLAHLVVMGWTNVKTMALTRLANGEWATVIPIVLGVLLFARWFPKAAWLSRYPIAYLVGTASGVTITGVIEAGIIAQVRAAMKPVTNISSLVTLLFTVAALSVFFFIVGNKPEGQVGSVQIAAWRVVSASSYLGRLVLMVTFGAVFGSTVMARLGLFIPRLELLFRDWIHLIR</sequence>
<feature type="transmembrane region" description="Helical" evidence="1">
    <location>
        <begin position="126"/>
        <end position="146"/>
    </location>
</feature>
<keyword evidence="1" id="KW-0812">Transmembrane</keyword>
<feature type="transmembrane region" description="Helical" evidence="1">
    <location>
        <begin position="170"/>
        <end position="194"/>
    </location>
</feature>
<evidence type="ECO:0000313" key="2">
    <source>
        <dbReference type="EMBL" id="QUL98561.1"/>
    </source>
</evidence>
<reference evidence="2" key="1">
    <citation type="submission" date="2020-10" db="EMBL/GenBank/DDBJ databases">
        <authorList>
            <person name="Kadnikov V."/>
            <person name="Beletsky A.V."/>
            <person name="Mardanov A.V."/>
            <person name="Karnachuk O.V."/>
            <person name="Ravin N.V."/>
        </authorList>
    </citation>
    <scope>NUCLEOTIDE SEQUENCE</scope>
    <source>
        <strain evidence="2">Bu02</strain>
    </source>
</reference>
<accession>A0AAT9LBT3</accession>
<proteinExistence type="predicted"/>
<feature type="transmembrane region" description="Helical" evidence="1">
    <location>
        <begin position="63"/>
        <end position="81"/>
    </location>
</feature>
<keyword evidence="1" id="KW-1133">Transmembrane helix</keyword>
<dbReference type="EMBL" id="CP062796">
    <property type="protein sequence ID" value="QUL98561.1"/>
    <property type="molecule type" value="Genomic_DNA"/>
</dbReference>